<keyword evidence="3" id="KW-1185">Reference proteome</keyword>
<dbReference type="EMBL" id="JASCZI010214334">
    <property type="protein sequence ID" value="MED6201999.1"/>
    <property type="molecule type" value="Genomic_DNA"/>
</dbReference>
<feature type="compositionally biased region" description="Acidic residues" evidence="1">
    <location>
        <begin position="175"/>
        <end position="195"/>
    </location>
</feature>
<gene>
    <name evidence="2" type="ORF">PIB30_100946</name>
</gene>
<evidence type="ECO:0000313" key="2">
    <source>
        <dbReference type="EMBL" id="MED6201999.1"/>
    </source>
</evidence>
<protein>
    <submittedName>
        <fullName evidence="2">Uncharacterized protein</fullName>
    </submittedName>
</protein>
<dbReference type="Proteomes" id="UP001341840">
    <property type="component" value="Unassembled WGS sequence"/>
</dbReference>
<feature type="region of interest" description="Disordered" evidence="1">
    <location>
        <begin position="116"/>
        <end position="214"/>
    </location>
</feature>
<name>A0ABU6XWE4_9FABA</name>
<sequence length="214" mass="24343">MGRKGKERKGKEPVTSPKPKSVTKASGTTSESSEPDTFGNEDAERKFPKMERLPHAERELKLPQHLLPFVEDRVSATKKYSLPFPGMIMKMVEKARVRWKERDEIYRVPNSKRFIPHGDWWQQDGVPKQKKRKSSTTSTPEASGSIKRQITRISENNKKMFLQMNPNANFSGWDPDTEEEESSTDLESEDDDQAMEIDPLQRLPPVGGGASADQ</sequence>
<evidence type="ECO:0000256" key="1">
    <source>
        <dbReference type="SAM" id="MobiDB-lite"/>
    </source>
</evidence>
<feature type="compositionally biased region" description="Basic and acidic residues" evidence="1">
    <location>
        <begin position="42"/>
        <end position="60"/>
    </location>
</feature>
<feature type="region of interest" description="Disordered" evidence="1">
    <location>
        <begin position="1"/>
        <end position="60"/>
    </location>
</feature>
<reference evidence="2 3" key="1">
    <citation type="journal article" date="2023" name="Plants (Basel)">
        <title>Bridging the Gap: Combining Genomics and Transcriptomics Approaches to Understand Stylosanthes scabra, an Orphan Legume from the Brazilian Caatinga.</title>
        <authorList>
            <person name="Ferreira-Neto J.R.C."/>
            <person name="da Silva M.D."/>
            <person name="Binneck E."/>
            <person name="de Melo N.F."/>
            <person name="da Silva R.H."/>
            <person name="de Melo A.L.T.M."/>
            <person name="Pandolfi V."/>
            <person name="Bustamante F.O."/>
            <person name="Brasileiro-Vidal A.C."/>
            <person name="Benko-Iseppon A.M."/>
        </authorList>
    </citation>
    <scope>NUCLEOTIDE SEQUENCE [LARGE SCALE GENOMIC DNA]</scope>
    <source>
        <tissue evidence="2">Leaves</tissue>
    </source>
</reference>
<accession>A0ABU6XWE4</accession>
<evidence type="ECO:0000313" key="3">
    <source>
        <dbReference type="Proteomes" id="UP001341840"/>
    </source>
</evidence>
<feature type="compositionally biased region" description="Polar residues" evidence="1">
    <location>
        <begin position="140"/>
        <end position="154"/>
    </location>
</feature>
<comment type="caution">
    <text evidence="2">The sequence shown here is derived from an EMBL/GenBank/DDBJ whole genome shotgun (WGS) entry which is preliminary data.</text>
</comment>
<proteinExistence type="predicted"/>
<feature type="compositionally biased region" description="Polar residues" evidence="1">
    <location>
        <begin position="23"/>
        <end position="32"/>
    </location>
</feature>
<organism evidence="2 3">
    <name type="scientific">Stylosanthes scabra</name>
    <dbReference type="NCBI Taxonomy" id="79078"/>
    <lineage>
        <taxon>Eukaryota</taxon>
        <taxon>Viridiplantae</taxon>
        <taxon>Streptophyta</taxon>
        <taxon>Embryophyta</taxon>
        <taxon>Tracheophyta</taxon>
        <taxon>Spermatophyta</taxon>
        <taxon>Magnoliopsida</taxon>
        <taxon>eudicotyledons</taxon>
        <taxon>Gunneridae</taxon>
        <taxon>Pentapetalae</taxon>
        <taxon>rosids</taxon>
        <taxon>fabids</taxon>
        <taxon>Fabales</taxon>
        <taxon>Fabaceae</taxon>
        <taxon>Papilionoideae</taxon>
        <taxon>50 kb inversion clade</taxon>
        <taxon>dalbergioids sensu lato</taxon>
        <taxon>Dalbergieae</taxon>
        <taxon>Pterocarpus clade</taxon>
        <taxon>Stylosanthes</taxon>
    </lineage>
</organism>